<dbReference type="Proteomes" id="UP000269669">
    <property type="component" value="Unassembled WGS sequence"/>
</dbReference>
<evidence type="ECO:0000313" key="3">
    <source>
        <dbReference type="Proteomes" id="UP000269669"/>
    </source>
</evidence>
<keyword evidence="3" id="KW-1185">Reference proteome</keyword>
<comment type="caution">
    <text evidence="2">The sequence shown here is derived from an EMBL/GenBank/DDBJ whole genome shotgun (WGS) entry which is preliminary data.</text>
</comment>
<dbReference type="EMBL" id="RSDW01000001">
    <property type="protein sequence ID" value="RSL19232.1"/>
    <property type="molecule type" value="Genomic_DNA"/>
</dbReference>
<reference evidence="2 3" key="1">
    <citation type="submission" date="2018-12" db="EMBL/GenBank/DDBJ databases">
        <title>Sequencing of bacterial isolates from soil warming experiment in Harvard Forest, Massachusetts, USA.</title>
        <authorList>
            <person name="Deangelis K."/>
        </authorList>
    </citation>
    <scope>NUCLEOTIDE SEQUENCE [LARGE SCALE GENOMIC DNA]</scope>
    <source>
        <strain evidence="2 3">EB153</strain>
    </source>
</reference>
<name>A0A3R9QE94_9BACT</name>
<gene>
    <name evidence="2" type="ORF">EDE15_4888</name>
</gene>
<feature type="compositionally biased region" description="Basic and acidic residues" evidence="1">
    <location>
        <begin position="9"/>
        <end position="23"/>
    </location>
</feature>
<feature type="region of interest" description="Disordered" evidence="1">
    <location>
        <begin position="71"/>
        <end position="100"/>
    </location>
</feature>
<protein>
    <submittedName>
        <fullName evidence="2">Uncharacterized protein</fullName>
    </submittedName>
</protein>
<evidence type="ECO:0000256" key="1">
    <source>
        <dbReference type="SAM" id="MobiDB-lite"/>
    </source>
</evidence>
<dbReference type="AlphaFoldDB" id="A0A3R9QE94"/>
<accession>A0A3R9QE94</accession>
<feature type="region of interest" description="Disordered" evidence="1">
    <location>
        <begin position="1"/>
        <end position="25"/>
    </location>
</feature>
<proteinExistence type="predicted"/>
<evidence type="ECO:0000313" key="2">
    <source>
        <dbReference type="EMBL" id="RSL19232.1"/>
    </source>
</evidence>
<organism evidence="2 3">
    <name type="scientific">Edaphobacter aggregans</name>
    <dbReference type="NCBI Taxonomy" id="570835"/>
    <lineage>
        <taxon>Bacteria</taxon>
        <taxon>Pseudomonadati</taxon>
        <taxon>Acidobacteriota</taxon>
        <taxon>Terriglobia</taxon>
        <taxon>Terriglobales</taxon>
        <taxon>Acidobacteriaceae</taxon>
        <taxon>Edaphobacter</taxon>
    </lineage>
</organism>
<sequence length="100" mass="11564">MEMNFVTNFEHRASSSRGKHEGESSFALCDRLARTRANSQRQLPTDHDYAVPTREYQTDQSSLNLPRLPLALSSRKNKRKLQTTDVPELTRSLHIRDVPR</sequence>